<dbReference type="VEuPathDB" id="VectorBase:MDOMA2_014836"/>
<protein>
    <recommendedName>
        <fullName evidence="7">Fatty acid hydroxylase domain-containing protein</fullName>
    </recommendedName>
</protein>
<dbReference type="OrthoDB" id="408954at2759"/>
<evidence type="ECO:0000256" key="4">
    <source>
        <dbReference type="ARBA" id="ARBA00023136"/>
    </source>
</evidence>
<accession>A0A1I8NAT4</accession>
<evidence type="ECO:0000256" key="6">
    <source>
        <dbReference type="SAM" id="Phobius"/>
    </source>
</evidence>
<dbReference type="RefSeq" id="XP_005184217.2">
    <property type="nucleotide sequence ID" value="XM_005184160.4"/>
</dbReference>
<dbReference type="GO" id="GO:0016020">
    <property type="term" value="C:membrane"/>
    <property type="evidence" value="ECO:0007669"/>
    <property type="project" value="UniProtKB-SubCell"/>
</dbReference>
<feature type="transmembrane region" description="Helical" evidence="6">
    <location>
        <begin position="38"/>
        <end position="61"/>
    </location>
</feature>
<dbReference type="InterPro" id="IPR006694">
    <property type="entry name" value="Fatty_acid_hydroxylase"/>
</dbReference>
<name>A0A1I8NAT4_MUSDO</name>
<dbReference type="eggNOG" id="KOG0873">
    <property type="taxonomic scope" value="Eukaryota"/>
</dbReference>
<feature type="transmembrane region" description="Helical" evidence="6">
    <location>
        <begin position="197"/>
        <end position="219"/>
    </location>
</feature>
<comment type="subcellular location">
    <subcellularLocation>
        <location evidence="1">Membrane</location>
    </subcellularLocation>
</comment>
<feature type="domain" description="Fatty acid hydroxylase" evidence="7">
    <location>
        <begin position="139"/>
        <end position="263"/>
    </location>
</feature>
<proteinExistence type="predicted"/>
<dbReference type="VEuPathDB" id="VectorBase:MDOA013338"/>
<gene>
    <name evidence="8" type="primary">101890836</name>
</gene>
<feature type="transmembrane region" description="Helical" evidence="6">
    <location>
        <begin position="131"/>
        <end position="151"/>
    </location>
</feature>
<feature type="transmembrane region" description="Helical" evidence="6">
    <location>
        <begin position="89"/>
        <end position="111"/>
    </location>
</feature>
<reference evidence="8" key="1">
    <citation type="submission" date="2020-05" db="UniProtKB">
        <authorList>
            <consortium name="EnsemblMetazoa"/>
        </authorList>
    </citation>
    <scope>IDENTIFICATION</scope>
    <source>
        <strain evidence="8">Aabys</strain>
    </source>
</reference>
<keyword evidence="2 6" id="KW-0812">Transmembrane</keyword>
<evidence type="ECO:0000256" key="1">
    <source>
        <dbReference type="ARBA" id="ARBA00004370"/>
    </source>
</evidence>
<dbReference type="AlphaFoldDB" id="A0A1I8NAT4"/>
<feature type="region of interest" description="Disordered" evidence="5">
    <location>
        <begin position="274"/>
        <end position="296"/>
    </location>
</feature>
<evidence type="ECO:0000259" key="7">
    <source>
        <dbReference type="Pfam" id="PF04116"/>
    </source>
</evidence>
<dbReference type="GO" id="GO:0005506">
    <property type="term" value="F:iron ion binding"/>
    <property type="evidence" value="ECO:0007669"/>
    <property type="project" value="InterPro"/>
</dbReference>
<dbReference type="KEGG" id="mde:101890836"/>
<dbReference type="EnsemblMetazoa" id="MDOA013338-RA">
    <property type="protein sequence ID" value="MDOA013338-PA"/>
    <property type="gene ID" value="MDOA013338"/>
</dbReference>
<feature type="compositionally biased region" description="Basic residues" evidence="5">
    <location>
        <begin position="283"/>
        <end position="296"/>
    </location>
</feature>
<dbReference type="GO" id="GO:0008610">
    <property type="term" value="P:lipid biosynthetic process"/>
    <property type="evidence" value="ECO:0007669"/>
    <property type="project" value="InterPro"/>
</dbReference>
<evidence type="ECO:0000256" key="5">
    <source>
        <dbReference type="SAM" id="MobiDB-lite"/>
    </source>
</evidence>
<feature type="transmembrane region" description="Helical" evidence="6">
    <location>
        <begin position="172"/>
        <end position="191"/>
    </location>
</feature>
<keyword evidence="4 6" id="KW-0472">Membrane</keyword>
<organism evidence="8">
    <name type="scientific">Musca domestica</name>
    <name type="common">House fly</name>
    <dbReference type="NCBI Taxonomy" id="7370"/>
    <lineage>
        <taxon>Eukaryota</taxon>
        <taxon>Metazoa</taxon>
        <taxon>Ecdysozoa</taxon>
        <taxon>Arthropoda</taxon>
        <taxon>Hexapoda</taxon>
        <taxon>Insecta</taxon>
        <taxon>Pterygota</taxon>
        <taxon>Neoptera</taxon>
        <taxon>Endopterygota</taxon>
        <taxon>Diptera</taxon>
        <taxon>Brachycera</taxon>
        <taxon>Muscomorpha</taxon>
        <taxon>Muscoidea</taxon>
        <taxon>Muscidae</taxon>
        <taxon>Musca</taxon>
    </lineage>
</organism>
<evidence type="ECO:0000313" key="8">
    <source>
        <dbReference type="EnsemblMetazoa" id="MDOA013338-PA"/>
    </source>
</evidence>
<dbReference type="PANTHER" id="PTHR11863">
    <property type="entry name" value="STEROL DESATURASE"/>
    <property type="match status" value="1"/>
</dbReference>
<evidence type="ECO:0000256" key="2">
    <source>
        <dbReference type="ARBA" id="ARBA00022692"/>
    </source>
</evidence>
<sequence length="296" mass="34807">MNAGQILNHITDKYHYVGYVLEKKWNNVIDIIGDDPQIVWVFGTTAVFMLVYWLNASWYTFMDVTLKPKSVRKYKIQPQKNEPVETKRLIEGILNVLMNQTVVGIPMYFVLYHTLFKVRCNTTPIRELPTLQKVLFDIVVVSILEEFYFYYIHRLMHHKSIYKFVHKKHHEWTAPIAAITFYCHPLEHIFLNLIPVSLSFALVRSHVFTVWLFLTLAILNSMADHSGYSFPRSGSSIRYHDLHHSKFNFNYGMFGWLDKLHGTYRESKVETDAKVKPKDKAMKKNAKSVNKKSKTK</sequence>
<dbReference type="Pfam" id="PF04116">
    <property type="entry name" value="FA_hydroxylase"/>
    <property type="match status" value="1"/>
</dbReference>
<dbReference type="GO" id="GO:0016491">
    <property type="term" value="F:oxidoreductase activity"/>
    <property type="evidence" value="ECO:0007669"/>
    <property type="project" value="InterPro"/>
</dbReference>
<dbReference type="InterPro" id="IPR050307">
    <property type="entry name" value="Sterol_Desaturase_Related"/>
</dbReference>
<evidence type="ECO:0000256" key="3">
    <source>
        <dbReference type="ARBA" id="ARBA00022989"/>
    </source>
</evidence>
<dbReference type="STRING" id="7370.A0A1I8NAT4"/>
<keyword evidence="3 6" id="KW-1133">Transmembrane helix</keyword>